<organism evidence="6">
    <name type="scientific">Thermodesulforhabdus norvegica</name>
    <dbReference type="NCBI Taxonomy" id="39841"/>
    <lineage>
        <taxon>Bacteria</taxon>
        <taxon>Pseudomonadati</taxon>
        <taxon>Thermodesulfobacteriota</taxon>
        <taxon>Syntrophobacteria</taxon>
        <taxon>Syntrophobacterales</taxon>
        <taxon>Thermodesulforhabdaceae</taxon>
        <taxon>Thermodesulforhabdus</taxon>
    </lineage>
</organism>
<dbReference type="PROSITE" id="PS50966">
    <property type="entry name" value="ZF_SWIM"/>
    <property type="match status" value="1"/>
</dbReference>
<dbReference type="InterPro" id="IPR001650">
    <property type="entry name" value="Helicase_C-like"/>
</dbReference>
<sequence>MIKLKDKLSHLTYRQACKLLGTEGSQLIRAGGKYEIDITEQVVLKNDLFRLSLNDAVVTISLRPERNQRLHFDCSACTTACAHVGAAFSLILEEKLALGLSAPPPERIPVESLSDKELIEQAIADRVERARSEKMELRSIDSNRLWTDYTITNSSSGKTYRVALRGWERGDSYCSCPDFRKNTLGTCKHVLHALEKVKKRFNKTVRNTPYEVKNICVHIQYGEKLELRVLVPKNLDTKTMELLCPVTNKSIEDVRDLLVRIKKIENLGHGITIYPDAEEYMNKRLYLERIKRKVNEIRKDPENHPLRKTLLNVDLLPYQLDGIAFAVGAGRAILADDMGLGKTIQGIGVAELLSAEAGISKVLVICPASLKSQWRLEIKRFADRTCQLVLGSAEERAAQYDNSCFFTICNYEQVLRDINSIETIKWDLIILDEGQRIKNWQTKTSQTTKSLRSPFALVLSGTPLENRLDDLYSIVEFIDDRRLGPAFRFFNTYRVIDEKGKVLGYKNLDELRKKLKPVLLRRTRKGIMSELPPRTTELRRIPPTEEQISIHNGQRKIIQSIISKRYISEMDLLRLQKALLICRMAANSTFLVDKEPPGYSSKLDEIDILLDQLLSEQDRKIVLFSEWTTMLGLIEPFLHKRDLRYVRLDGSVPQKKRQALMHEFQKDPDCRLFITTNAGSIGINLQAANTVINVDLPWNPAVLEQRISRAHRMGQKNPVQVFILVTEETIEENLLGTLSAKHELAMAALDPDSEVTAVNLASGIEEMKRRLEILLGTKPEASVDESRKEQVEREAQQLLRKEKIAGAGGQLLGAAFAFMSEILPQKEETEQTIQMAETFKSRLHECMEKDENGNLKMTITLPDESVLDNLAKSLAQVIGSG</sequence>
<dbReference type="InterPro" id="IPR014001">
    <property type="entry name" value="Helicase_ATP-bd"/>
</dbReference>
<dbReference type="Gene3D" id="3.40.50.300">
    <property type="entry name" value="P-loop containing nucleotide triphosphate hydrolases"/>
    <property type="match status" value="1"/>
</dbReference>
<dbReference type="InterPro" id="IPR027417">
    <property type="entry name" value="P-loop_NTPase"/>
</dbReference>
<dbReference type="InterPro" id="IPR000330">
    <property type="entry name" value="SNF2_N"/>
</dbReference>
<accession>A0A7C1B1D4</accession>
<keyword evidence="2" id="KW-0863">Zinc-finger</keyword>
<evidence type="ECO:0000259" key="3">
    <source>
        <dbReference type="PROSITE" id="PS50966"/>
    </source>
</evidence>
<dbReference type="EMBL" id="DQZW01000156">
    <property type="protein sequence ID" value="HDL89921.1"/>
    <property type="molecule type" value="Genomic_DNA"/>
</dbReference>
<evidence type="ECO:0000313" key="6">
    <source>
        <dbReference type="EMBL" id="HDL89921.1"/>
    </source>
</evidence>
<keyword evidence="6" id="KW-0547">Nucleotide-binding</keyword>
<keyword evidence="2" id="KW-0479">Metal-binding</keyword>
<proteinExistence type="predicted"/>
<evidence type="ECO:0000256" key="2">
    <source>
        <dbReference type="PROSITE-ProRule" id="PRU00325"/>
    </source>
</evidence>
<dbReference type="SMART" id="SM00487">
    <property type="entry name" value="DEXDc"/>
    <property type="match status" value="1"/>
</dbReference>
<dbReference type="SUPFAM" id="SSF52540">
    <property type="entry name" value="P-loop containing nucleoside triphosphate hydrolases"/>
    <property type="match status" value="2"/>
</dbReference>
<dbReference type="InterPro" id="IPR038718">
    <property type="entry name" value="SNF2-like_sf"/>
</dbReference>
<dbReference type="GO" id="GO:0005524">
    <property type="term" value="F:ATP binding"/>
    <property type="evidence" value="ECO:0007669"/>
    <property type="project" value="InterPro"/>
</dbReference>
<dbReference type="GO" id="GO:0008270">
    <property type="term" value="F:zinc ion binding"/>
    <property type="evidence" value="ECO:0007669"/>
    <property type="project" value="UniProtKB-KW"/>
</dbReference>
<dbReference type="Pfam" id="PF00176">
    <property type="entry name" value="SNF2-rel_dom"/>
    <property type="match status" value="1"/>
</dbReference>
<keyword evidence="6" id="KW-0347">Helicase</keyword>
<feature type="domain" description="SWIM-type" evidence="3">
    <location>
        <begin position="160"/>
        <end position="198"/>
    </location>
</feature>
<dbReference type="PROSITE" id="PS51192">
    <property type="entry name" value="HELICASE_ATP_BIND_1"/>
    <property type="match status" value="1"/>
</dbReference>
<dbReference type="AlphaFoldDB" id="A0A7C1B1D4"/>
<name>A0A7C1B1D4_9BACT</name>
<keyword evidence="2" id="KW-0862">Zinc</keyword>
<evidence type="ECO:0000256" key="1">
    <source>
        <dbReference type="ARBA" id="ARBA00022801"/>
    </source>
</evidence>
<evidence type="ECO:0000259" key="5">
    <source>
        <dbReference type="PROSITE" id="PS51194"/>
    </source>
</evidence>
<comment type="caution">
    <text evidence="6">The sequence shown here is derived from an EMBL/GenBank/DDBJ whole genome shotgun (WGS) entry which is preliminary data.</text>
</comment>
<dbReference type="PANTHER" id="PTHR10799">
    <property type="entry name" value="SNF2/RAD54 HELICASE FAMILY"/>
    <property type="match status" value="1"/>
</dbReference>
<dbReference type="Proteomes" id="UP000886355">
    <property type="component" value="Unassembled WGS sequence"/>
</dbReference>
<dbReference type="CDD" id="cd18793">
    <property type="entry name" value="SF2_C_SNF"/>
    <property type="match status" value="1"/>
</dbReference>
<dbReference type="SMART" id="SM00490">
    <property type="entry name" value="HELICc"/>
    <property type="match status" value="1"/>
</dbReference>
<dbReference type="Pfam" id="PF00271">
    <property type="entry name" value="Helicase_C"/>
    <property type="match status" value="1"/>
</dbReference>
<dbReference type="Gene3D" id="3.40.50.10810">
    <property type="entry name" value="Tandem AAA-ATPase domain"/>
    <property type="match status" value="1"/>
</dbReference>
<dbReference type="CDD" id="cd17919">
    <property type="entry name" value="DEXHc_Snf"/>
    <property type="match status" value="1"/>
</dbReference>
<dbReference type="GO" id="GO:0004386">
    <property type="term" value="F:helicase activity"/>
    <property type="evidence" value="ECO:0007669"/>
    <property type="project" value="UniProtKB-KW"/>
</dbReference>
<dbReference type="InterPro" id="IPR007527">
    <property type="entry name" value="Znf_SWIM"/>
</dbReference>
<dbReference type="InterPro" id="IPR049730">
    <property type="entry name" value="SNF2/RAD54-like_C"/>
</dbReference>
<gene>
    <name evidence="6" type="ORF">ENG14_03355</name>
</gene>
<evidence type="ECO:0000259" key="4">
    <source>
        <dbReference type="PROSITE" id="PS51192"/>
    </source>
</evidence>
<reference evidence="6" key="1">
    <citation type="journal article" date="2020" name="mSystems">
        <title>Genome- and Community-Level Interaction Insights into Carbon Utilization and Element Cycling Functions of Hydrothermarchaeota in Hydrothermal Sediment.</title>
        <authorList>
            <person name="Zhou Z."/>
            <person name="Liu Y."/>
            <person name="Xu W."/>
            <person name="Pan J."/>
            <person name="Luo Z.H."/>
            <person name="Li M."/>
        </authorList>
    </citation>
    <scope>NUCLEOTIDE SEQUENCE [LARGE SCALE GENOMIC DNA]</scope>
    <source>
        <strain evidence="6">HyVt-19</strain>
    </source>
</reference>
<dbReference type="PROSITE" id="PS51194">
    <property type="entry name" value="HELICASE_CTER"/>
    <property type="match status" value="1"/>
</dbReference>
<keyword evidence="6" id="KW-0067">ATP-binding</keyword>
<keyword evidence="1" id="KW-0378">Hydrolase</keyword>
<feature type="domain" description="Helicase C-terminal" evidence="5">
    <location>
        <begin position="609"/>
        <end position="772"/>
    </location>
</feature>
<protein>
    <submittedName>
        <fullName evidence="6">Helicase</fullName>
    </submittedName>
</protein>
<dbReference type="GO" id="GO:0016787">
    <property type="term" value="F:hydrolase activity"/>
    <property type="evidence" value="ECO:0007669"/>
    <property type="project" value="UniProtKB-KW"/>
</dbReference>
<feature type="domain" description="Helicase ATP-binding" evidence="4">
    <location>
        <begin position="323"/>
        <end position="481"/>
    </location>
</feature>